<comment type="caution">
    <text evidence="2">The sequence shown here is derived from an EMBL/GenBank/DDBJ whole genome shotgun (WGS) entry which is preliminary data.</text>
</comment>
<dbReference type="Proteomes" id="UP000439550">
    <property type="component" value="Unassembled WGS sequence"/>
</dbReference>
<keyword evidence="1" id="KW-0812">Transmembrane</keyword>
<reference evidence="2 3" key="1">
    <citation type="submission" date="2019-10" db="EMBL/GenBank/DDBJ databases">
        <authorList>
            <person name="Dong K."/>
        </authorList>
    </citation>
    <scope>NUCLEOTIDE SEQUENCE [LARGE SCALE GENOMIC DNA]</scope>
    <source>
        <strain evidence="2 3">DSM 28960</strain>
    </source>
</reference>
<evidence type="ECO:0000256" key="1">
    <source>
        <dbReference type="SAM" id="Phobius"/>
    </source>
</evidence>
<feature type="transmembrane region" description="Helical" evidence="1">
    <location>
        <begin position="37"/>
        <end position="57"/>
    </location>
</feature>
<dbReference type="AlphaFoldDB" id="A0A7X1Z9T1"/>
<dbReference type="RefSeq" id="WP_153496539.1">
    <property type="nucleotide sequence ID" value="NZ_CAXYUY010000011.1"/>
</dbReference>
<protein>
    <submittedName>
        <fullName evidence="2">Uncharacterized protein</fullName>
    </submittedName>
</protein>
<keyword evidence="3" id="KW-1185">Reference proteome</keyword>
<evidence type="ECO:0000313" key="2">
    <source>
        <dbReference type="EMBL" id="MQW39874.1"/>
    </source>
</evidence>
<evidence type="ECO:0000313" key="3">
    <source>
        <dbReference type="Proteomes" id="UP000439550"/>
    </source>
</evidence>
<dbReference type="EMBL" id="WITJ01000010">
    <property type="protein sequence ID" value="MQW39874.1"/>
    <property type="molecule type" value="Genomic_DNA"/>
</dbReference>
<name>A0A7X1Z9T1_9LACT</name>
<keyword evidence="1" id="KW-0472">Membrane</keyword>
<sequence length="58" mass="6642">MNNVIFWILVVVGLDLVFALLYASIKTTLKKDNPSRSWLYYFWIGSLGGLFELIFAAL</sequence>
<keyword evidence="1" id="KW-1133">Transmembrane helix</keyword>
<proteinExistence type="predicted"/>
<accession>A0A7X1Z9T1</accession>
<gene>
    <name evidence="2" type="ORF">GHI93_08040</name>
</gene>
<feature type="transmembrane region" description="Helical" evidence="1">
    <location>
        <begin position="6"/>
        <end position="25"/>
    </location>
</feature>
<organism evidence="2 3">
    <name type="scientific">Lactococcus hircilactis</name>
    <dbReference type="NCBI Taxonomy" id="1494462"/>
    <lineage>
        <taxon>Bacteria</taxon>
        <taxon>Bacillati</taxon>
        <taxon>Bacillota</taxon>
        <taxon>Bacilli</taxon>
        <taxon>Lactobacillales</taxon>
        <taxon>Streptococcaceae</taxon>
        <taxon>Lactococcus</taxon>
    </lineage>
</organism>